<name>A0AA37TZF8_9BACL</name>
<keyword evidence="1" id="KW-1133">Transmembrane helix</keyword>
<dbReference type="RefSeq" id="WP_058095023.1">
    <property type="nucleotide sequence ID" value="NZ_BSRA01000012.1"/>
</dbReference>
<organism evidence="2 3">
    <name type="scientific">Alicyclobacillus hesperidum</name>
    <dbReference type="NCBI Taxonomy" id="89784"/>
    <lineage>
        <taxon>Bacteria</taxon>
        <taxon>Bacillati</taxon>
        <taxon>Bacillota</taxon>
        <taxon>Bacilli</taxon>
        <taxon>Bacillales</taxon>
        <taxon>Alicyclobacillaceae</taxon>
        <taxon>Alicyclobacillus</taxon>
    </lineage>
</organism>
<evidence type="ECO:0000313" key="3">
    <source>
        <dbReference type="Proteomes" id="UP001157137"/>
    </source>
</evidence>
<dbReference type="AlphaFoldDB" id="A0AA37TZF8"/>
<evidence type="ECO:0000313" key="2">
    <source>
        <dbReference type="EMBL" id="GLV14477.1"/>
    </source>
</evidence>
<comment type="caution">
    <text evidence="2">The sequence shown here is derived from an EMBL/GenBank/DDBJ whole genome shotgun (WGS) entry which is preliminary data.</text>
</comment>
<feature type="transmembrane region" description="Helical" evidence="1">
    <location>
        <begin position="26"/>
        <end position="46"/>
    </location>
</feature>
<dbReference type="EMBL" id="BSRA01000012">
    <property type="protein sequence ID" value="GLV14477.1"/>
    <property type="molecule type" value="Genomic_DNA"/>
</dbReference>
<dbReference type="Proteomes" id="UP001157137">
    <property type="component" value="Unassembled WGS sequence"/>
</dbReference>
<protein>
    <submittedName>
        <fullName evidence="2">Uncharacterized protein</fullName>
    </submittedName>
</protein>
<accession>A0AA37TZF8</accession>
<gene>
    <name evidence="2" type="ORF">Heshes_21610</name>
</gene>
<keyword evidence="1" id="KW-0812">Transmembrane</keyword>
<proteinExistence type="predicted"/>
<sequence length="68" mass="7500">MLQENISAKLQGIDGGYDSIPLRSLYSGPSFFSTIILSIIVQAAAVDDFTFVKRFLEIVDQHGGIEHE</sequence>
<keyword evidence="1" id="KW-0472">Membrane</keyword>
<reference evidence="2" key="1">
    <citation type="submission" date="2023-02" db="EMBL/GenBank/DDBJ databases">
        <title>Proposal of a novel subspecies: Alicyclobacillus hesperidum subspecies aegle.</title>
        <authorList>
            <person name="Goto K."/>
            <person name="Fujii T."/>
            <person name="Yasui K."/>
            <person name="Mochida K."/>
            <person name="Kato-Tanaka Y."/>
            <person name="Morohoshi S."/>
            <person name="An S.Y."/>
            <person name="Kasai H."/>
            <person name="Yokota A."/>
        </authorList>
    </citation>
    <scope>NUCLEOTIDE SEQUENCE</scope>
    <source>
        <strain evidence="2">DSM 12766</strain>
    </source>
</reference>
<evidence type="ECO:0000256" key="1">
    <source>
        <dbReference type="SAM" id="Phobius"/>
    </source>
</evidence>